<organism evidence="2 3">
    <name type="scientific">Liparis tanakae</name>
    <name type="common">Tanaka's snailfish</name>
    <dbReference type="NCBI Taxonomy" id="230148"/>
    <lineage>
        <taxon>Eukaryota</taxon>
        <taxon>Metazoa</taxon>
        <taxon>Chordata</taxon>
        <taxon>Craniata</taxon>
        <taxon>Vertebrata</taxon>
        <taxon>Euteleostomi</taxon>
        <taxon>Actinopterygii</taxon>
        <taxon>Neopterygii</taxon>
        <taxon>Teleostei</taxon>
        <taxon>Neoteleostei</taxon>
        <taxon>Acanthomorphata</taxon>
        <taxon>Eupercaria</taxon>
        <taxon>Perciformes</taxon>
        <taxon>Cottioidei</taxon>
        <taxon>Cottales</taxon>
        <taxon>Liparidae</taxon>
        <taxon>Liparis</taxon>
    </lineage>
</organism>
<dbReference type="EMBL" id="SRLO01000751">
    <property type="protein sequence ID" value="TNN47238.1"/>
    <property type="molecule type" value="Genomic_DNA"/>
</dbReference>
<reference evidence="2 3" key="1">
    <citation type="submission" date="2019-03" db="EMBL/GenBank/DDBJ databases">
        <title>First draft genome of Liparis tanakae, snailfish: a comprehensive survey of snailfish specific genes.</title>
        <authorList>
            <person name="Kim W."/>
            <person name="Song I."/>
            <person name="Jeong J.-H."/>
            <person name="Kim D."/>
            <person name="Kim S."/>
            <person name="Ryu S."/>
            <person name="Song J.Y."/>
            <person name="Lee S.K."/>
        </authorList>
    </citation>
    <scope>NUCLEOTIDE SEQUENCE [LARGE SCALE GENOMIC DNA]</scope>
    <source>
        <tissue evidence="2">Muscle</tissue>
    </source>
</reference>
<feature type="compositionally biased region" description="Gly residues" evidence="1">
    <location>
        <begin position="61"/>
        <end position="72"/>
    </location>
</feature>
<feature type="region of interest" description="Disordered" evidence="1">
    <location>
        <begin position="302"/>
        <end position="331"/>
    </location>
</feature>
<comment type="caution">
    <text evidence="2">The sequence shown here is derived from an EMBL/GenBank/DDBJ whole genome shotgun (WGS) entry which is preliminary data.</text>
</comment>
<evidence type="ECO:0000313" key="2">
    <source>
        <dbReference type="EMBL" id="TNN47238.1"/>
    </source>
</evidence>
<evidence type="ECO:0000256" key="1">
    <source>
        <dbReference type="SAM" id="MobiDB-lite"/>
    </source>
</evidence>
<accession>A0A4Z2G103</accession>
<feature type="compositionally biased region" description="Basic and acidic residues" evidence="1">
    <location>
        <begin position="30"/>
        <end position="49"/>
    </location>
</feature>
<dbReference type="Proteomes" id="UP000314294">
    <property type="component" value="Unassembled WGS sequence"/>
</dbReference>
<name>A0A4Z2G103_9TELE</name>
<protein>
    <submittedName>
        <fullName evidence="2">Uncharacterized protein</fullName>
    </submittedName>
</protein>
<proteinExistence type="predicted"/>
<feature type="compositionally biased region" description="Basic and acidic residues" evidence="1">
    <location>
        <begin position="74"/>
        <end position="96"/>
    </location>
</feature>
<evidence type="ECO:0000313" key="3">
    <source>
        <dbReference type="Proteomes" id="UP000314294"/>
    </source>
</evidence>
<dbReference type="AlphaFoldDB" id="A0A4Z2G103"/>
<dbReference type="OrthoDB" id="10654717at2759"/>
<gene>
    <name evidence="2" type="ORF">EYF80_042546</name>
</gene>
<sequence>MVILSHMRSLTSRPDSGEAMALATDAMSECSDKLKSSKPGEEAGGHVGEEREEPWISDGLTRGGGGGDGAEGGAAREGRVDAGHGDGVAHPRRRVDGPDRLVCTGGGEKRGPVNDVDRRVCVNVCVNVNVNRALTARQREVALGRRVPALGHRQDDGPGKQRRVRRTTGARFEELVRWRLRCEDESTTHPGLCTISLSTRTASSLLMFSKLDASVCSHSSALHDGADVDASVAPFVALAHDADAQEVVLLCRGEIPRELTLRTAKVRFVRLIRRRRERVRSSPTHVESDGDDVQGHGGVRHAAEGGGLRGMKNTQSPSELRTFRNMPRPGRPLHCLEKRGTSEQSGGTHPLQARRALFPASAVALEKPRGRALLRRAAEPARSKVNER</sequence>
<feature type="region of interest" description="Disordered" evidence="1">
    <location>
        <begin position="30"/>
        <end position="96"/>
    </location>
</feature>
<keyword evidence="3" id="KW-1185">Reference proteome</keyword>